<keyword evidence="2" id="KW-0472">Membrane</keyword>
<sequence length="230" mass="26301">MDNTLLIFLLLSLTLITSITQIILFLFLTGKKSSKTSEADKPLEEKSAKILHDAIQKANKILVNAELKGIEYISRQKLESEKLFGSYKEQMEGVEGKLLERFSQSMLKMEKAFTEYMSQLEIKLHDEELKNQAVFHDKVTAMINNSQSALANFIVEINSKIKKQIDDELSNVKAEIEKYKQRRIDVINQNIVDILEKTLEETLGKKLSLDEHSEIILQALEQAKTEQGIT</sequence>
<dbReference type="EMBL" id="LCDD01000024">
    <property type="protein sequence ID" value="KKS45992.1"/>
    <property type="molecule type" value="Genomic_DNA"/>
</dbReference>
<accession>A0A0G0ZBA6</accession>
<proteinExistence type="predicted"/>
<keyword evidence="1" id="KW-0175">Coiled coil</keyword>
<evidence type="ECO:0000313" key="3">
    <source>
        <dbReference type="EMBL" id="KKS45992.1"/>
    </source>
</evidence>
<dbReference type="AlphaFoldDB" id="A0A0G0ZBA6"/>
<keyword evidence="2" id="KW-0812">Transmembrane</keyword>
<comment type="caution">
    <text evidence="3">The sequence shown here is derived from an EMBL/GenBank/DDBJ whole genome shotgun (WGS) entry which is preliminary data.</text>
</comment>
<name>A0A0G0ZBA6_9BACT</name>
<organism evidence="3 4">
    <name type="scientific">Candidatus Gottesmanbacteria bacterium GW2011_GWA2_42_18</name>
    <dbReference type="NCBI Taxonomy" id="1618442"/>
    <lineage>
        <taxon>Bacteria</taxon>
        <taxon>Candidatus Gottesmaniibacteriota</taxon>
    </lineage>
</organism>
<gene>
    <name evidence="3" type="ORF">UV09_C0024G0007</name>
</gene>
<evidence type="ECO:0000256" key="1">
    <source>
        <dbReference type="SAM" id="Coils"/>
    </source>
</evidence>
<protein>
    <submittedName>
        <fullName evidence="3">Uncharacterized protein</fullName>
    </submittedName>
</protein>
<dbReference type="Proteomes" id="UP000034320">
    <property type="component" value="Unassembled WGS sequence"/>
</dbReference>
<evidence type="ECO:0000313" key="4">
    <source>
        <dbReference type="Proteomes" id="UP000034320"/>
    </source>
</evidence>
<feature type="coiled-coil region" evidence="1">
    <location>
        <begin position="162"/>
        <end position="189"/>
    </location>
</feature>
<keyword evidence="2" id="KW-1133">Transmembrane helix</keyword>
<evidence type="ECO:0000256" key="2">
    <source>
        <dbReference type="SAM" id="Phobius"/>
    </source>
</evidence>
<reference evidence="3 4" key="1">
    <citation type="journal article" date="2015" name="Nature">
        <title>rRNA introns, odd ribosomes, and small enigmatic genomes across a large radiation of phyla.</title>
        <authorList>
            <person name="Brown C.T."/>
            <person name="Hug L.A."/>
            <person name="Thomas B.C."/>
            <person name="Sharon I."/>
            <person name="Castelle C.J."/>
            <person name="Singh A."/>
            <person name="Wilkins M.J."/>
            <person name="Williams K.H."/>
            <person name="Banfield J.F."/>
        </authorList>
    </citation>
    <scope>NUCLEOTIDE SEQUENCE [LARGE SCALE GENOMIC DNA]</scope>
</reference>
<feature type="transmembrane region" description="Helical" evidence="2">
    <location>
        <begin position="6"/>
        <end position="28"/>
    </location>
</feature>